<dbReference type="InterPro" id="IPR027417">
    <property type="entry name" value="P-loop_NTPase"/>
</dbReference>
<dbReference type="Gene3D" id="3.40.50.300">
    <property type="entry name" value="P-loop containing nucleotide triphosphate hydrolases"/>
    <property type="match status" value="1"/>
</dbReference>
<proteinExistence type="predicted"/>
<protein>
    <submittedName>
        <fullName evidence="1">AAA ATPase-like domain-containing protein</fullName>
    </submittedName>
</protein>
<gene>
    <name evidence="1" type="ORF">dnl_37590</name>
</gene>
<evidence type="ECO:0000313" key="2">
    <source>
        <dbReference type="Proteomes" id="UP000663720"/>
    </source>
</evidence>
<dbReference type="RefSeq" id="WP_207687459.1">
    <property type="nucleotide sequence ID" value="NZ_CP061799.1"/>
</dbReference>
<dbReference type="Proteomes" id="UP000663720">
    <property type="component" value="Chromosome"/>
</dbReference>
<dbReference type="SUPFAM" id="SSF52540">
    <property type="entry name" value="P-loop containing nucleoside triphosphate hydrolases"/>
    <property type="match status" value="1"/>
</dbReference>
<sequence length="528" mass="61090">MRRFHSYGPVNCRHHFCVKRNNLVQKCFEQLIGFPEEGGHYFTIWSPRQCGKTWLMRQVKKEIEKQYPEKFIVGMMSMQGVIMEKDDPDEVLFRQLPRIVRDAFKIEPSVPKTWDDWIELFSIEKGLFSKPVILFIDEFDSLPPKIIDQLVTLFRDMYLKRESFNIHGLALIGVRAVLGVESLRGSPFNIQRSLHVPNFIREEVEDLFNQYQTESGQKIESDVVKTVYDSTKGQPGLVCWFGELLTETYNPGTGRIIDISVWKDVYAAALHKEWNNTVLNLIKKAQGNYADYVLELFTKSDLPFSIRAEWCSYLYLNGIIDSMESGDSSGSRTYVCRFSSPFVQTCLYEAFTMDFAGDRLPILALDPLDTLSDVFEPPELNIPALLERYKAYLKRLKAKGINPWKDQPRRSDLHYTEYVGHFHLYFWLRQAIEDICIISPEFPTGNGRVDLHLKCNEKKGVIEVKSFQKHSKLERAKEQAVSYARKLNLTSITIAVFVPVEDEEILQKLSSSQTTEKIKLDVTAIGWV</sequence>
<dbReference type="AlphaFoldDB" id="A0A975B9E3"/>
<accession>A0A975B9E3</accession>
<dbReference type="KEGG" id="dli:dnl_37590"/>
<name>A0A975B9E3_9BACT</name>
<reference evidence="1" key="1">
    <citation type="journal article" date="2021" name="Microb. Physiol.">
        <title>Proteogenomic Insights into the Physiology of Marine, Sulfate-Reducing, Filamentous Desulfonema limicola and Desulfonema magnum.</title>
        <authorList>
            <person name="Schnaars V."/>
            <person name="Wohlbrand L."/>
            <person name="Scheve S."/>
            <person name="Hinrichs C."/>
            <person name="Reinhardt R."/>
            <person name="Rabus R."/>
        </authorList>
    </citation>
    <scope>NUCLEOTIDE SEQUENCE</scope>
    <source>
        <strain evidence="1">5ac10</strain>
    </source>
</reference>
<dbReference type="EMBL" id="CP061799">
    <property type="protein sequence ID" value="QTA81424.1"/>
    <property type="molecule type" value="Genomic_DNA"/>
</dbReference>
<keyword evidence="2" id="KW-1185">Reference proteome</keyword>
<evidence type="ECO:0000313" key="1">
    <source>
        <dbReference type="EMBL" id="QTA81424.1"/>
    </source>
</evidence>
<organism evidence="1 2">
    <name type="scientific">Desulfonema limicola</name>
    <dbReference type="NCBI Taxonomy" id="45656"/>
    <lineage>
        <taxon>Bacteria</taxon>
        <taxon>Pseudomonadati</taxon>
        <taxon>Thermodesulfobacteriota</taxon>
        <taxon>Desulfobacteria</taxon>
        <taxon>Desulfobacterales</taxon>
        <taxon>Desulfococcaceae</taxon>
        <taxon>Desulfonema</taxon>
    </lineage>
</organism>
<dbReference type="Pfam" id="PF14516">
    <property type="entry name" value="AAA_35"/>
    <property type="match status" value="1"/>
</dbReference>